<evidence type="ECO:0000259" key="8">
    <source>
        <dbReference type="PROSITE" id="PS50240"/>
    </source>
</evidence>
<dbReference type="Pfam" id="PF00089">
    <property type="entry name" value="Trypsin"/>
    <property type="match status" value="1"/>
</dbReference>
<dbReference type="InterPro" id="IPR009003">
    <property type="entry name" value="Peptidase_S1_PA"/>
</dbReference>
<dbReference type="GO" id="GO:0005576">
    <property type="term" value="C:extracellular region"/>
    <property type="evidence" value="ECO:0007669"/>
    <property type="project" value="UniProtKB-SubCell"/>
</dbReference>
<comment type="similarity">
    <text evidence="6">Belongs to the peptidase S1 family. CLIP subfamily.</text>
</comment>
<evidence type="ECO:0000256" key="6">
    <source>
        <dbReference type="ARBA" id="ARBA00024195"/>
    </source>
</evidence>
<evidence type="ECO:0000313" key="10">
    <source>
        <dbReference type="Proteomes" id="UP001607302"/>
    </source>
</evidence>
<organism evidence="9 10">
    <name type="scientific">Vespula squamosa</name>
    <name type="common">Southern yellow jacket</name>
    <name type="synonym">Wasp</name>
    <dbReference type="NCBI Taxonomy" id="30214"/>
    <lineage>
        <taxon>Eukaryota</taxon>
        <taxon>Metazoa</taxon>
        <taxon>Ecdysozoa</taxon>
        <taxon>Arthropoda</taxon>
        <taxon>Hexapoda</taxon>
        <taxon>Insecta</taxon>
        <taxon>Pterygota</taxon>
        <taxon>Neoptera</taxon>
        <taxon>Endopterygota</taxon>
        <taxon>Hymenoptera</taxon>
        <taxon>Apocrita</taxon>
        <taxon>Aculeata</taxon>
        <taxon>Vespoidea</taxon>
        <taxon>Vespidae</taxon>
        <taxon>Vespinae</taxon>
        <taxon>Vespula</taxon>
    </lineage>
</organism>
<dbReference type="SMART" id="SM00020">
    <property type="entry name" value="Tryp_SPc"/>
    <property type="match status" value="1"/>
</dbReference>
<dbReference type="AlphaFoldDB" id="A0ABD2C186"/>
<dbReference type="InterPro" id="IPR018114">
    <property type="entry name" value="TRYPSIN_HIS"/>
</dbReference>
<keyword evidence="7" id="KW-0732">Signal</keyword>
<keyword evidence="2" id="KW-0645">Protease</keyword>
<feature type="chain" id="PRO_5044784933" evidence="7">
    <location>
        <begin position="25"/>
        <end position="310"/>
    </location>
</feature>
<accession>A0ABD2C186</accession>
<evidence type="ECO:0000256" key="7">
    <source>
        <dbReference type="SAM" id="SignalP"/>
    </source>
</evidence>
<evidence type="ECO:0000256" key="1">
    <source>
        <dbReference type="ARBA" id="ARBA00004239"/>
    </source>
</evidence>
<dbReference type="SUPFAM" id="SSF50494">
    <property type="entry name" value="Trypsin-like serine proteases"/>
    <property type="match status" value="1"/>
</dbReference>
<keyword evidence="5" id="KW-1015">Disulfide bond</keyword>
<dbReference type="InterPro" id="IPR051487">
    <property type="entry name" value="Ser/Thr_Proteases_Immune/Dev"/>
</dbReference>
<feature type="domain" description="Peptidase S1" evidence="8">
    <location>
        <begin position="71"/>
        <end position="307"/>
    </location>
</feature>
<gene>
    <name evidence="9" type="ORF">V1478_001368</name>
</gene>
<protein>
    <submittedName>
        <fullName evidence="9">Chymotrypsin-like protease CTRL-1</fullName>
    </submittedName>
</protein>
<evidence type="ECO:0000256" key="4">
    <source>
        <dbReference type="ARBA" id="ARBA00022825"/>
    </source>
</evidence>
<dbReference type="GO" id="GO:0008236">
    <property type="term" value="F:serine-type peptidase activity"/>
    <property type="evidence" value="ECO:0007669"/>
    <property type="project" value="UniProtKB-KW"/>
</dbReference>
<dbReference type="PROSITE" id="PS00134">
    <property type="entry name" value="TRYPSIN_HIS"/>
    <property type="match status" value="1"/>
</dbReference>
<name>A0ABD2C186_VESSQ</name>
<feature type="signal peptide" evidence="7">
    <location>
        <begin position="1"/>
        <end position="24"/>
    </location>
</feature>
<dbReference type="Gene3D" id="2.40.10.10">
    <property type="entry name" value="Trypsin-like serine proteases"/>
    <property type="match status" value="1"/>
</dbReference>
<dbReference type="PRINTS" id="PR00722">
    <property type="entry name" value="CHYMOTRYPSIN"/>
</dbReference>
<dbReference type="InterPro" id="IPR043504">
    <property type="entry name" value="Peptidase_S1_PA_chymotrypsin"/>
</dbReference>
<dbReference type="Proteomes" id="UP001607302">
    <property type="component" value="Unassembled WGS sequence"/>
</dbReference>
<evidence type="ECO:0000256" key="3">
    <source>
        <dbReference type="ARBA" id="ARBA00022801"/>
    </source>
</evidence>
<keyword evidence="10" id="KW-1185">Reference proteome</keyword>
<sequence length="310" mass="34743">MSFQSMKTIFYLMFFLVICRQCYSYSNIVKVHVNISSYYKNNNGYKNTNEIVKEKIAELTDENDPNEVTRITGGEYARERQFPFISVVHRLVGNGVIAQCGGSILSKRWVLTAGHCIAEAPRRFFLVFGIINKSGISYDKNVGPGISMITTRAYPHPRYVEAINDIGLLYMPNDIPFTNSIQPISLAGYNDLYANYEHATAIVIGWGKERATGSTTQALKYARLSVITNRECRLYWQIDERNICTAFGAGQHACQGDSGGPLIVQTTNKRYIQIGIVSYGDSNCPSNKPGVFTRVAAFSTWIKSITGIRY</sequence>
<comment type="subcellular location">
    <subcellularLocation>
        <location evidence="1">Secreted</location>
        <location evidence="1">Extracellular space</location>
    </subcellularLocation>
</comment>
<proteinExistence type="inferred from homology"/>
<reference evidence="9 10" key="1">
    <citation type="journal article" date="2024" name="Ann. Entomol. Soc. Am.">
        <title>Genomic analyses of the southern and eastern yellowjacket wasps (Hymenoptera: Vespidae) reveal evolutionary signatures of social life.</title>
        <authorList>
            <person name="Catto M.A."/>
            <person name="Caine P.B."/>
            <person name="Orr S.E."/>
            <person name="Hunt B.G."/>
            <person name="Goodisman M.A.D."/>
        </authorList>
    </citation>
    <scope>NUCLEOTIDE SEQUENCE [LARGE SCALE GENOMIC DNA]</scope>
    <source>
        <strain evidence="9">233</strain>
        <tissue evidence="9">Head and thorax</tissue>
    </source>
</reference>
<dbReference type="CDD" id="cd00190">
    <property type="entry name" value="Tryp_SPc"/>
    <property type="match status" value="1"/>
</dbReference>
<evidence type="ECO:0000256" key="5">
    <source>
        <dbReference type="ARBA" id="ARBA00023157"/>
    </source>
</evidence>
<comment type="caution">
    <text evidence="9">The sequence shown here is derived from an EMBL/GenBank/DDBJ whole genome shotgun (WGS) entry which is preliminary data.</text>
</comment>
<keyword evidence="3" id="KW-0378">Hydrolase</keyword>
<dbReference type="InterPro" id="IPR001254">
    <property type="entry name" value="Trypsin_dom"/>
</dbReference>
<dbReference type="PROSITE" id="PS50240">
    <property type="entry name" value="TRYPSIN_DOM"/>
    <property type="match status" value="1"/>
</dbReference>
<dbReference type="GO" id="GO:0006508">
    <property type="term" value="P:proteolysis"/>
    <property type="evidence" value="ECO:0007669"/>
    <property type="project" value="UniProtKB-KW"/>
</dbReference>
<keyword evidence="4" id="KW-0720">Serine protease</keyword>
<dbReference type="EMBL" id="JAUDFV010000025">
    <property type="protein sequence ID" value="KAL2738802.1"/>
    <property type="molecule type" value="Genomic_DNA"/>
</dbReference>
<dbReference type="FunFam" id="2.40.10.10:FF:000036">
    <property type="entry name" value="Trypsin beta"/>
    <property type="match status" value="1"/>
</dbReference>
<evidence type="ECO:0000313" key="9">
    <source>
        <dbReference type="EMBL" id="KAL2738802.1"/>
    </source>
</evidence>
<dbReference type="InterPro" id="IPR001314">
    <property type="entry name" value="Peptidase_S1A"/>
</dbReference>
<evidence type="ECO:0000256" key="2">
    <source>
        <dbReference type="ARBA" id="ARBA00022670"/>
    </source>
</evidence>
<dbReference type="PANTHER" id="PTHR24256">
    <property type="entry name" value="TRYPTASE-RELATED"/>
    <property type="match status" value="1"/>
</dbReference>